<evidence type="ECO:0000256" key="2">
    <source>
        <dbReference type="ARBA" id="ARBA00023052"/>
    </source>
</evidence>
<feature type="domain" description="Thiamine pyrophosphate enzyme TPP-binding" evidence="3">
    <location>
        <begin position="376"/>
        <end position="512"/>
    </location>
</feature>
<feature type="domain" description="Thiamine pyrophosphate enzyme N-terminal TPP-binding" evidence="4">
    <location>
        <begin position="1"/>
        <end position="106"/>
    </location>
</feature>
<gene>
    <name evidence="5" type="ORF">C6569_13850</name>
</gene>
<dbReference type="GO" id="GO:0050660">
    <property type="term" value="F:flavin adenine dinucleotide binding"/>
    <property type="evidence" value="ECO:0007669"/>
    <property type="project" value="TreeGrafter"/>
</dbReference>
<organism evidence="5 6">
    <name type="scientific">Phreatobacter cathodiphilus</name>
    <dbReference type="NCBI Taxonomy" id="1868589"/>
    <lineage>
        <taxon>Bacteria</taxon>
        <taxon>Pseudomonadati</taxon>
        <taxon>Pseudomonadota</taxon>
        <taxon>Alphaproteobacteria</taxon>
        <taxon>Hyphomicrobiales</taxon>
        <taxon>Phreatobacteraceae</taxon>
        <taxon>Phreatobacter</taxon>
    </lineage>
</organism>
<dbReference type="OrthoDB" id="9773408at2"/>
<proteinExistence type="inferred from homology"/>
<evidence type="ECO:0000259" key="4">
    <source>
        <dbReference type="Pfam" id="PF02776"/>
    </source>
</evidence>
<dbReference type="Proteomes" id="UP000237889">
    <property type="component" value="Chromosome"/>
</dbReference>
<dbReference type="NCBIfam" id="NF005760">
    <property type="entry name" value="PRK07586.1"/>
    <property type="match status" value="1"/>
</dbReference>
<dbReference type="EMBL" id="CP027668">
    <property type="protein sequence ID" value="AVO47674.1"/>
    <property type="molecule type" value="Genomic_DNA"/>
</dbReference>
<dbReference type="GO" id="GO:0044281">
    <property type="term" value="P:small molecule metabolic process"/>
    <property type="evidence" value="ECO:0007669"/>
    <property type="project" value="UniProtKB-ARBA"/>
</dbReference>
<dbReference type="PANTHER" id="PTHR18968">
    <property type="entry name" value="THIAMINE PYROPHOSPHATE ENZYMES"/>
    <property type="match status" value="1"/>
</dbReference>
<dbReference type="GO" id="GO:0003984">
    <property type="term" value="F:acetolactate synthase activity"/>
    <property type="evidence" value="ECO:0007669"/>
    <property type="project" value="TreeGrafter"/>
</dbReference>
<evidence type="ECO:0000259" key="3">
    <source>
        <dbReference type="Pfam" id="PF02775"/>
    </source>
</evidence>
<dbReference type="InterPro" id="IPR012001">
    <property type="entry name" value="Thiamin_PyroP_enz_TPP-bd_dom"/>
</dbReference>
<dbReference type="Pfam" id="PF02776">
    <property type="entry name" value="TPP_enzyme_N"/>
    <property type="match status" value="1"/>
</dbReference>
<name>A0A2S0NHP8_9HYPH</name>
<dbReference type="InterPro" id="IPR045229">
    <property type="entry name" value="TPP_enz"/>
</dbReference>
<keyword evidence="2" id="KW-0786">Thiamine pyrophosphate</keyword>
<dbReference type="Pfam" id="PF02775">
    <property type="entry name" value="TPP_enzyme_C"/>
    <property type="match status" value="1"/>
</dbReference>
<dbReference type="InterPro" id="IPR029061">
    <property type="entry name" value="THDP-binding"/>
</dbReference>
<dbReference type="InterPro" id="IPR011766">
    <property type="entry name" value="TPP_enzyme_TPP-bd"/>
</dbReference>
<dbReference type="RefSeq" id="WP_106751044.1">
    <property type="nucleotide sequence ID" value="NZ_CP027668.1"/>
</dbReference>
<dbReference type="CDD" id="cd02002">
    <property type="entry name" value="TPP_BFDC"/>
    <property type="match status" value="1"/>
</dbReference>
<accession>A0A2S0NHP8</accession>
<evidence type="ECO:0000313" key="5">
    <source>
        <dbReference type="EMBL" id="AVO47674.1"/>
    </source>
</evidence>
<dbReference type="Gene3D" id="3.40.50.970">
    <property type="match status" value="2"/>
</dbReference>
<comment type="similarity">
    <text evidence="1">Belongs to the TPP enzyme family.</text>
</comment>
<sequence>MNGAESLVRTLVAGDVTVAFTNPGTSEMHFVAALDRVDGMRCVLCLHETVTTGAADGYWRMTNKPASTLLHLGPGLGNALANLHNLKRARSGVVNIVGEHATYHREFDAPLTSDIEGIAGTMSHWVKTSMSAKDVAADGAEAINVAMQAPGQIATLILPADTAWTEGTGPAKTAPVAAPAKVSEDAVEAAARAIEAGGKPLIVMGTWAVREKPMVHAAKIVAKTGAQIRAEGSNGRIERGVGRMALERVPYPVDVALAATKGVTHLILVGAKAPVAFFAYPNKPSILYPPEAEVVTLATPGEDAEDALARLAERLGADKATPVLNTPKRPDLPTGALNQDSIAAVLGHLLPENAIVTDESVTTGRNFFKDTHGAAPHDWLSLTGGAIGEGLPLAVGAAVACPDRKVVALQADGSGMYSLQALWTMARERLDVTVCIWANRTYAILKGELANVGAENPGRKAHDMLSLGDPNLDWVKLAGGMGVEATRVDTAEGFADAFAAANRRKGPFLIEVLL</sequence>
<dbReference type="GO" id="GO:0030976">
    <property type="term" value="F:thiamine pyrophosphate binding"/>
    <property type="evidence" value="ECO:0007669"/>
    <property type="project" value="InterPro"/>
</dbReference>
<dbReference type="CDD" id="cd07035">
    <property type="entry name" value="TPP_PYR_POX_like"/>
    <property type="match status" value="1"/>
</dbReference>
<evidence type="ECO:0000313" key="6">
    <source>
        <dbReference type="Proteomes" id="UP000237889"/>
    </source>
</evidence>
<dbReference type="PANTHER" id="PTHR18968:SF86">
    <property type="entry name" value="ACETOLACTATE SYNTHASE LARGE SUBUNIT ILVX-RELATED"/>
    <property type="match status" value="1"/>
</dbReference>
<dbReference type="SUPFAM" id="SSF52518">
    <property type="entry name" value="Thiamin diphosphate-binding fold (THDP-binding)"/>
    <property type="match status" value="2"/>
</dbReference>
<dbReference type="AlphaFoldDB" id="A0A2S0NHP8"/>
<protein>
    <submittedName>
        <fullName evidence="5">Acetolactate synthase large subunit</fullName>
    </submittedName>
</protein>
<evidence type="ECO:0000256" key="1">
    <source>
        <dbReference type="ARBA" id="ARBA00007812"/>
    </source>
</evidence>
<dbReference type="KEGG" id="phr:C6569_13850"/>
<reference evidence="5 6" key="1">
    <citation type="submission" date="2018-03" db="EMBL/GenBank/DDBJ databases">
        <title>Genome sequencing of Phreatobacter sp.</title>
        <authorList>
            <person name="Kim S.-J."/>
            <person name="Heo J."/>
            <person name="Kwon S.-W."/>
        </authorList>
    </citation>
    <scope>NUCLEOTIDE SEQUENCE [LARGE SCALE GENOMIC DNA]</scope>
    <source>
        <strain evidence="5 6">S-12</strain>
    </source>
</reference>
<keyword evidence="6" id="KW-1185">Reference proteome</keyword>